<dbReference type="InterPro" id="IPR045864">
    <property type="entry name" value="aa-tRNA-synth_II/BPL/LPL"/>
</dbReference>
<feature type="binding site" evidence="10">
    <location>
        <position position="111"/>
    </location>
    <ligand>
        <name>L-histidine</name>
        <dbReference type="ChEBI" id="CHEBI:57595"/>
    </ligand>
</feature>
<dbReference type="RefSeq" id="WP_188667032.1">
    <property type="nucleotide sequence ID" value="NZ_BMHV01000038.1"/>
</dbReference>
<dbReference type="InterPro" id="IPR004516">
    <property type="entry name" value="HisRS/HisZ"/>
</dbReference>
<dbReference type="InterPro" id="IPR004517">
    <property type="entry name" value="HisZ"/>
</dbReference>
<dbReference type="CDD" id="cd00773">
    <property type="entry name" value="HisRS-like_core"/>
    <property type="match status" value="1"/>
</dbReference>
<comment type="caution">
    <text evidence="12">The sequence shown here is derived from an EMBL/GenBank/DDBJ whole genome shotgun (WGS) entry which is preliminary data.</text>
</comment>
<evidence type="ECO:0000259" key="11">
    <source>
        <dbReference type="PROSITE" id="PS50862"/>
    </source>
</evidence>
<dbReference type="GO" id="GO:0005737">
    <property type="term" value="C:cytoplasm"/>
    <property type="evidence" value="ECO:0007669"/>
    <property type="project" value="UniProtKB-SubCell"/>
</dbReference>
<comment type="subcellular location">
    <subcellularLocation>
        <location evidence="1 9">Cytoplasm</location>
    </subcellularLocation>
</comment>
<keyword evidence="9" id="KW-0368">Histidine biosynthesis</keyword>
<dbReference type="GO" id="GO:0006427">
    <property type="term" value="P:histidyl-tRNA aminoacylation"/>
    <property type="evidence" value="ECO:0007669"/>
    <property type="project" value="TreeGrafter"/>
</dbReference>
<sequence length="377" mass="40764">MTDRALLPTGLEDVLPIDAQHEASVVDHLMHTFASMGYDRVKPPLIEFEDNLLQGSGAAISAQTFRVMDPVSQRMLGIRPDMTVQVERIATTRLINAPRPLRLSYAGQVLRVKGSQLRPERQFTQTGIELIGSDAHAADCEIILLAHEALSKAGVKNLSVDLGLPALVPAICEDLNMDQQTREDLRMALDRKDAASVKALGGVAANLFAQLLDSAGPASHAIAMLKKLDLGGKAKELRERLINVYDLVKSQAPALSITIDASENRGYEYHTGVAYTYYAKGARGELGRGGRYVAGSGEAATGFTVFVDSLMRALEKPDTPEKVFLPFATPSQEGARLRADGHIIVNGLQEVPDEQAEGLRMGCSHIFLNGNIVALSR</sequence>
<evidence type="ECO:0000256" key="6">
    <source>
        <dbReference type="ARBA" id="ARBA00020397"/>
    </source>
</evidence>
<accession>A0A917FF79</accession>
<dbReference type="SUPFAM" id="SSF55681">
    <property type="entry name" value="Class II aaRS and biotin synthetases"/>
    <property type="match status" value="1"/>
</dbReference>
<dbReference type="Proteomes" id="UP000632498">
    <property type="component" value="Unassembled WGS sequence"/>
</dbReference>
<feature type="binding site" evidence="10">
    <location>
        <position position="129"/>
    </location>
    <ligand>
        <name>L-histidine</name>
        <dbReference type="ChEBI" id="CHEBI:57595"/>
    </ligand>
</feature>
<dbReference type="Gene3D" id="3.30.930.10">
    <property type="entry name" value="Bira Bifunctional Protein, Domain 2"/>
    <property type="match status" value="1"/>
</dbReference>
<gene>
    <name evidence="9 12" type="primary">hisZ</name>
    <name evidence="12" type="ORF">GCM10011332_31810</name>
</gene>
<dbReference type="InterPro" id="IPR006195">
    <property type="entry name" value="aa-tRNA-synth_II"/>
</dbReference>
<evidence type="ECO:0000256" key="4">
    <source>
        <dbReference type="ARBA" id="ARBA00011496"/>
    </source>
</evidence>
<comment type="function">
    <text evidence="8 9">Required for the first step of histidine biosynthesis. May allow the feedback regulation of ATP phosphoribosyltransferase activity by histidine.</text>
</comment>
<evidence type="ECO:0000256" key="3">
    <source>
        <dbReference type="ARBA" id="ARBA00005539"/>
    </source>
</evidence>
<keyword evidence="12" id="KW-0808">Transferase</keyword>
<comment type="pathway">
    <text evidence="2 9">Amino-acid biosynthesis; L-histidine biosynthesis; L-histidine from 5-phospho-alpha-D-ribose 1-diphosphate: step 1/9.</text>
</comment>
<feature type="binding site" evidence="10">
    <location>
        <position position="265"/>
    </location>
    <ligand>
        <name>L-histidine</name>
        <dbReference type="ChEBI" id="CHEBI:57595"/>
    </ligand>
</feature>
<dbReference type="EMBL" id="BMHV01000038">
    <property type="protein sequence ID" value="GGF75473.1"/>
    <property type="molecule type" value="Genomic_DNA"/>
</dbReference>
<feature type="binding site" evidence="10">
    <location>
        <position position="125"/>
    </location>
    <ligand>
        <name>L-histidine</name>
        <dbReference type="ChEBI" id="CHEBI:57595"/>
    </ligand>
</feature>
<evidence type="ECO:0000256" key="2">
    <source>
        <dbReference type="ARBA" id="ARBA00004667"/>
    </source>
</evidence>
<dbReference type="GO" id="GO:0004821">
    <property type="term" value="F:histidine-tRNA ligase activity"/>
    <property type="evidence" value="ECO:0007669"/>
    <property type="project" value="TreeGrafter"/>
</dbReference>
<feature type="binding site" evidence="10">
    <location>
        <begin position="81"/>
        <end position="83"/>
    </location>
    <ligand>
        <name>L-histidine</name>
        <dbReference type="ChEBI" id="CHEBI:57595"/>
    </ligand>
</feature>
<evidence type="ECO:0000256" key="10">
    <source>
        <dbReference type="PIRSR" id="PIRSR001549-1"/>
    </source>
</evidence>
<evidence type="ECO:0000313" key="12">
    <source>
        <dbReference type="EMBL" id="GGF75473.1"/>
    </source>
</evidence>
<comment type="similarity">
    <text evidence="3 9">Belongs to the class-II aminoacyl-tRNA synthetase family. HisZ subfamily.</text>
</comment>
<dbReference type="Pfam" id="PF13393">
    <property type="entry name" value="tRNA-synt_His"/>
    <property type="match status" value="1"/>
</dbReference>
<dbReference type="GO" id="GO:0000105">
    <property type="term" value="P:L-histidine biosynthetic process"/>
    <property type="evidence" value="ECO:0007669"/>
    <property type="project" value="UniProtKB-UniRule"/>
</dbReference>
<proteinExistence type="inferred from homology"/>
<reference evidence="12" key="1">
    <citation type="journal article" date="2014" name="Int. J. Syst. Evol. Microbiol.">
        <title>Complete genome sequence of Corynebacterium casei LMG S-19264T (=DSM 44701T), isolated from a smear-ripened cheese.</title>
        <authorList>
            <consortium name="US DOE Joint Genome Institute (JGI-PGF)"/>
            <person name="Walter F."/>
            <person name="Albersmeier A."/>
            <person name="Kalinowski J."/>
            <person name="Ruckert C."/>
        </authorList>
    </citation>
    <scope>NUCLEOTIDE SEQUENCE</scope>
    <source>
        <strain evidence="12">CGMCC 1.15254</strain>
    </source>
</reference>
<evidence type="ECO:0000256" key="5">
    <source>
        <dbReference type="ARBA" id="ARBA00011738"/>
    </source>
</evidence>
<evidence type="ECO:0000313" key="13">
    <source>
        <dbReference type="Proteomes" id="UP000632498"/>
    </source>
</evidence>
<comment type="miscellaneous">
    <text evidence="9">This function is generally fulfilled by the C-terminal part of HisG, which is missing in some bacteria such as this one.</text>
</comment>
<keyword evidence="9" id="KW-0028">Amino-acid biosynthesis</keyword>
<dbReference type="AlphaFoldDB" id="A0A917FF79"/>
<feature type="domain" description="Aminoacyl-transfer RNA synthetases class-II family profile" evidence="11">
    <location>
        <begin position="25"/>
        <end position="326"/>
    </location>
</feature>
<dbReference type="InterPro" id="IPR041715">
    <property type="entry name" value="HisRS-like_core"/>
</dbReference>
<name>A0A917FF79_9PROT</name>
<reference evidence="12" key="2">
    <citation type="submission" date="2020-09" db="EMBL/GenBank/DDBJ databases">
        <authorList>
            <person name="Sun Q."/>
            <person name="Zhou Y."/>
        </authorList>
    </citation>
    <scope>NUCLEOTIDE SEQUENCE</scope>
    <source>
        <strain evidence="12">CGMCC 1.15254</strain>
    </source>
</reference>
<keyword evidence="13" id="KW-1185">Reference proteome</keyword>
<dbReference type="GO" id="GO:0016757">
    <property type="term" value="F:glycosyltransferase activity"/>
    <property type="evidence" value="ECO:0007669"/>
    <property type="project" value="UniProtKB-KW"/>
</dbReference>
<dbReference type="PIRSF" id="PIRSF001549">
    <property type="entry name" value="His-tRNA_synth"/>
    <property type="match status" value="1"/>
</dbReference>
<dbReference type="PROSITE" id="PS50862">
    <property type="entry name" value="AA_TRNA_LIGASE_II"/>
    <property type="match status" value="1"/>
</dbReference>
<evidence type="ECO:0000256" key="1">
    <source>
        <dbReference type="ARBA" id="ARBA00004496"/>
    </source>
</evidence>
<dbReference type="PANTHER" id="PTHR43707">
    <property type="entry name" value="HISTIDYL-TRNA SYNTHETASE"/>
    <property type="match status" value="1"/>
</dbReference>
<evidence type="ECO:0000256" key="9">
    <source>
        <dbReference type="HAMAP-Rule" id="MF_00125"/>
    </source>
</evidence>
<organism evidence="12 13">
    <name type="scientific">Terasakiella brassicae</name>
    <dbReference type="NCBI Taxonomy" id="1634917"/>
    <lineage>
        <taxon>Bacteria</taxon>
        <taxon>Pseudomonadati</taxon>
        <taxon>Pseudomonadota</taxon>
        <taxon>Alphaproteobacteria</taxon>
        <taxon>Rhodospirillales</taxon>
        <taxon>Terasakiellaceae</taxon>
        <taxon>Terasakiella</taxon>
    </lineage>
</organism>
<evidence type="ECO:0000256" key="8">
    <source>
        <dbReference type="ARBA" id="ARBA00025246"/>
    </source>
</evidence>
<keyword evidence="12" id="KW-0328">Glycosyltransferase</keyword>
<protein>
    <recommendedName>
        <fullName evidence="6 9">ATP phosphoribosyltransferase regulatory subunit</fullName>
    </recommendedName>
</protein>
<evidence type="ECO:0000256" key="7">
    <source>
        <dbReference type="ARBA" id="ARBA00022490"/>
    </source>
</evidence>
<keyword evidence="7 9" id="KW-0963">Cytoplasm</keyword>
<dbReference type="HAMAP" id="MF_00125">
    <property type="entry name" value="HisZ"/>
    <property type="match status" value="1"/>
</dbReference>
<comment type="subunit">
    <text evidence="5">Homodimer.</text>
</comment>
<dbReference type="PANTHER" id="PTHR43707:SF1">
    <property type="entry name" value="HISTIDINE--TRNA LIGASE, MITOCHONDRIAL-RELATED"/>
    <property type="match status" value="1"/>
</dbReference>
<comment type="subunit">
    <text evidence="4 9">Heteromultimer composed of HisG and HisZ subunits.</text>
</comment>